<dbReference type="Proteomes" id="UP000264882">
    <property type="component" value="Chromosome"/>
</dbReference>
<keyword evidence="3 6" id="KW-0812">Transmembrane</keyword>
<dbReference type="Pfam" id="PF06271">
    <property type="entry name" value="RDD"/>
    <property type="match status" value="1"/>
</dbReference>
<feature type="transmembrane region" description="Helical" evidence="6">
    <location>
        <begin position="142"/>
        <end position="165"/>
    </location>
</feature>
<evidence type="ECO:0000313" key="9">
    <source>
        <dbReference type="Proteomes" id="UP000264882"/>
    </source>
</evidence>
<keyword evidence="5 6" id="KW-0472">Membrane</keyword>
<evidence type="ECO:0000256" key="3">
    <source>
        <dbReference type="ARBA" id="ARBA00022692"/>
    </source>
</evidence>
<feature type="domain" description="RDD" evidence="7">
    <location>
        <begin position="9"/>
        <end position="178"/>
    </location>
</feature>
<dbReference type="KEGG" id="mhyv:MHSN_00480"/>
<keyword evidence="4 6" id="KW-1133">Transmembrane helix</keyword>
<evidence type="ECO:0000313" key="8">
    <source>
        <dbReference type="EMBL" id="ASI53698.1"/>
    </source>
</evidence>
<evidence type="ECO:0000256" key="5">
    <source>
        <dbReference type="ARBA" id="ARBA00023136"/>
    </source>
</evidence>
<dbReference type="EMBL" id="CP008748">
    <property type="protein sequence ID" value="ASI53698.1"/>
    <property type="molecule type" value="Genomic_DNA"/>
</dbReference>
<name>A0A4P1QFV0_9BACT</name>
<feature type="transmembrane region" description="Helical" evidence="6">
    <location>
        <begin position="50"/>
        <end position="72"/>
    </location>
</feature>
<reference evidence="8 9" key="1">
    <citation type="submission" date="2014-06" db="EMBL/GenBank/DDBJ databases">
        <title>The Whole Genome Sequence of Mycoplasma hyosynoviae strain ATCC 27095.</title>
        <authorList>
            <person name="Calcutt M.J."/>
            <person name="Foecking M.F."/>
        </authorList>
    </citation>
    <scope>NUCLEOTIDE SEQUENCE [LARGE SCALE GENOMIC DNA]</scope>
    <source>
        <strain evidence="8 9">M60</strain>
    </source>
</reference>
<sequence length="214" mass="25387">MVKNQNKKAHPFIRILASIIDSTLFLIFAIFSSFMVFNYKKGIYYHIANYYVWLFLLISFLIFFYIVLPIIWKGKTIGKAICKIKLIQQDEKEKFSNKVFDSQRLFSFLWVCILTSFIFFISPNTFIQVSKRSELKLYQKVFLTIPTMLSSLTIITELVFLFSVFSERRIGLNDKFSNTLIVWDNKFDEEDLTSKKNLKIKKIPRKLAELDFMN</sequence>
<evidence type="ECO:0000256" key="4">
    <source>
        <dbReference type="ARBA" id="ARBA00022989"/>
    </source>
</evidence>
<dbReference type="PANTHER" id="PTHR36115">
    <property type="entry name" value="PROLINE-RICH ANTIGEN HOMOLOG-RELATED"/>
    <property type="match status" value="1"/>
</dbReference>
<dbReference type="RefSeq" id="WP_119863675.1">
    <property type="nucleotide sequence ID" value="NZ_CP008748.1"/>
</dbReference>
<proteinExistence type="predicted"/>
<keyword evidence="9" id="KW-1185">Reference proteome</keyword>
<evidence type="ECO:0000256" key="6">
    <source>
        <dbReference type="SAM" id="Phobius"/>
    </source>
</evidence>
<dbReference type="InterPro" id="IPR010432">
    <property type="entry name" value="RDD"/>
</dbReference>
<evidence type="ECO:0000256" key="1">
    <source>
        <dbReference type="ARBA" id="ARBA00004651"/>
    </source>
</evidence>
<protein>
    <submittedName>
        <fullName evidence="8">Membrane protein</fullName>
    </submittedName>
</protein>
<feature type="transmembrane region" description="Helical" evidence="6">
    <location>
        <begin position="12"/>
        <end position="38"/>
    </location>
</feature>
<evidence type="ECO:0000259" key="7">
    <source>
        <dbReference type="Pfam" id="PF06271"/>
    </source>
</evidence>
<accession>A0A4P1QFV0</accession>
<feature type="transmembrane region" description="Helical" evidence="6">
    <location>
        <begin position="105"/>
        <end position="122"/>
    </location>
</feature>
<comment type="subcellular location">
    <subcellularLocation>
        <location evidence="1">Cell membrane</location>
        <topology evidence="1">Multi-pass membrane protein</topology>
    </subcellularLocation>
</comment>
<evidence type="ECO:0000256" key="2">
    <source>
        <dbReference type="ARBA" id="ARBA00022475"/>
    </source>
</evidence>
<dbReference type="AlphaFoldDB" id="A0A4P1QFV0"/>
<keyword evidence="2" id="KW-1003">Cell membrane</keyword>
<dbReference type="GO" id="GO:0005886">
    <property type="term" value="C:plasma membrane"/>
    <property type="evidence" value="ECO:0007669"/>
    <property type="project" value="UniProtKB-SubCell"/>
</dbReference>
<organism evidence="8 9">
    <name type="scientific">Metamycoplasma hyosynoviae</name>
    <dbReference type="NCBI Taxonomy" id="29559"/>
    <lineage>
        <taxon>Bacteria</taxon>
        <taxon>Bacillati</taxon>
        <taxon>Mycoplasmatota</taxon>
        <taxon>Mycoplasmoidales</taxon>
        <taxon>Metamycoplasmataceae</taxon>
        <taxon>Metamycoplasma</taxon>
    </lineage>
</organism>
<dbReference type="PANTHER" id="PTHR36115:SF6">
    <property type="entry name" value="PROLINE-RICH ANTIGEN HOMOLOG"/>
    <property type="match status" value="1"/>
</dbReference>
<gene>
    <name evidence="8" type="ORF">MHSN_00480</name>
</gene>
<dbReference type="InterPro" id="IPR051791">
    <property type="entry name" value="Pra-immunoreactive"/>
</dbReference>